<dbReference type="Proteomes" id="UP000799771">
    <property type="component" value="Unassembled WGS sequence"/>
</dbReference>
<evidence type="ECO:0000256" key="1">
    <source>
        <dbReference type="SAM" id="MobiDB-lite"/>
    </source>
</evidence>
<feature type="compositionally biased region" description="Basic and acidic residues" evidence="1">
    <location>
        <begin position="459"/>
        <end position="468"/>
    </location>
</feature>
<evidence type="ECO:0000313" key="2">
    <source>
        <dbReference type="EMBL" id="KAF2126777.1"/>
    </source>
</evidence>
<feature type="compositionally biased region" description="Polar residues" evidence="1">
    <location>
        <begin position="469"/>
        <end position="481"/>
    </location>
</feature>
<feature type="region of interest" description="Disordered" evidence="1">
    <location>
        <begin position="413"/>
        <end position="487"/>
    </location>
</feature>
<gene>
    <name evidence="2" type="ORF">P153DRAFT_433293</name>
</gene>
<feature type="region of interest" description="Disordered" evidence="1">
    <location>
        <begin position="251"/>
        <end position="280"/>
    </location>
</feature>
<protein>
    <submittedName>
        <fullName evidence="2">Uncharacterized protein</fullName>
    </submittedName>
</protein>
<sequence>MAFHEPLSRLYIGCMQSFRDLLQVIIAKDSSADDTQEVRLHELQEEYGRLQIWGNQSGADLSPGAQESLENKLRHDEELNELSRSILQRMNDLLSQGMYLYHNTGISYQPALANTLVNRTNDNDNAAALNYNSTSCTSSDSDSESECDAGIPPHRKSRFSLLFQHLKEQTRLLYDLSSLLRRPDDSNQYVQAINQRQPISNLIPKTATNEFEDIEHTSYHSPFSFSVSTGQQGLSNVAKAEEGKIQYDHHEDVPQQGKPPSVGSHPYPDRLSQPEPTSQVVDEDILEQWLRQDDEQPGDGLTQADIFDPSIFKKKETTRDVLENWEDRRRDDLQDWEDRRRDDLQDWEDRHRDFLQDWEDRYNTTPVPQAEFFSPKELERDNLPNVQAVDSNEGDQAHDDAAYKHRKTQPYSYPQQLPYHLPGLKSTEAIPSGSRLRSVRNVKPGEVPQPKIKQSLGQYREDVYKQKPSEPSWQQNLSPLSTRPRGRSSLESLKLPIRHPGTLNVVSSSSQLPQRSMNVGTSLLALSLPGNVARRRLVLDLLTRAKGGHTGTCISASLRESAVYTVPIADRKLISDEYVDQ</sequence>
<organism evidence="2 3">
    <name type="scientific">Dothidotthia symphoricarpi CBS 119687</name>
    <dbReference type="NCBI Taxonomy" id="1392245"/>
    <lineage>
        <taxon>Eukaryota</taxon>
        <taxon>Fungi</taxon>
        <taxon>Dikarya</taxon>
        <taxon>Ascomycota</taxon>
        <taxon>Pezizomycotina</taxon>
        <taxon>Dothideomycetes</taxon>
        <taxon>Pleosporomycetidae</taxon>
        <taxon>Pleosporales</taxon>
        <taxon>Dothidotthiaceae</taxon>
        <taxon>Dothidotthia</taxon>
    </lineage>
</organism>
<dbReference type="OrthoDB" id="6133115at2759"/>
<keyword evidence="3" id="KW-1185">Reference proteome</keyword>
<dbReference type="EMBL" id="ML977512">
    <property type="protein sequence ID" value="KAF2126777.1"/>
    <property type="molecule type" value="Genomic_DNA"/>
</dbReference>
<proteinExistence type="predicted"/>
<dbReference type="AlphaFoldDB" id="A0A6A6A7J1"/>
<accession>A0A6A6A7J1</accession>
<dbReference type="RefSeq" id="XP_033521169.1">
    <property type="nucleotide sequence ID" value="XM_033673017.1"/>
</dbReference>
<name>A0A6A6A7J1_9PLEO</name>
<evidence type="ECO:0000313" key="3">
    <source>
        <dbReference type="Proteomes" id="UP000799771"/>
    </source>
</evidence>
<dbReference type="GeneID" id="54413449"/>
<reference evidence="2" key="1">
    <citation type="journal article" date="2020" name="Stud. Mycol.">
        <title>101 Dothideomycetes genomes: a test case for predicting lifestyles and emergence of pathogens.</title>
        <authorList>
            <person name="Haridas S."/>
            <person name="Albert R."/>
            <person name="Binder M."/>
            <person name="Bloem J."/>
            <person name="Labutti K."/>
            <person name="Salamov A."/>
            <person name="Andreopoulos B."/>
            <person name="Baker S."/>
            <person name="Barry K."/>
            <person name="Bills G."/>
            <person name="Bluhm B."/>
            <person name="Cannon C."/>
            <person name="Castanera R."/>
            <person name="Culley D."/>
            <person name="Daum C."/>
            <person name="Ezra D."/>
            <person name="Gonzalez J."/>
            <person name="Henrissat B."/>
            <person name="Kuo A."/>
            <person name="Liang C."/>
            <person name="Lipzen A."/>
            <person name="Lutzoni F."/>
            <person name="Magnuson J."/>
            <person name="Mondo S."/>
            <person name="Nolan M."/>
            <person name="Ohm R."/>
            <person name="Pangilinan J."/>
            <person name="Park H.-J."/>
            <person name="Ramirez L."/>
            <person name="Alfaro M."/>
            <person name="Sun H."/>
            <person name="Tritt A."/>
            <person name="Yoshinaga Y."/>
            <person name="Zwiers L.-H."/>
            <person name="Turgeon B."/>
            <person name="Goodwin S."/>
            <person name="Spatafora J."/>
            <person name="Crous P."/>
            <person name="Grigoriev I."/>
        </authorList>
    </citation>
    <scope>NUCLEOTIDE SEQUENCE</scope>
    <source>
        <strain evidence="2">CBS 119687</strain>
    </source>
</reference>